<dbReference type="GO" id="GO:0010181">
    <property type="term" value="F:FMN binding"/>
    <property type="evidence" value="ECO:0007669"/>
    <property type="project" value="UniProtKB-UniRule"/>
</dbReference>
<keyword evidence="5 8" id="KW-0285">Flavoprotein</keyword>
<evidence type="ECO:0000256" key="1">
    <source>
        <dbReference type="ARBA" id="ARBA00001917"/>
    </source>
</evidence>
<keyword evidence="4 8" id="KW-0813">Transport</keyword>
<evidence type="ECO:0000256" key="4">
    <source>
        <dbReference type="ARBA" id="ARBA00022448"/>
    </source>
</evidence>
<dbReference type="PANTHER" id="PTHR42809">
    <property type="entry name" value="FLAVODOXIN 2"/>
    <property type="match status" value="1"/>
</dbReference>
<organism evidence="10 11">
    <name type="scientific">Desulfosarcina ovata subsp. sediminis</name>
    <dbReference type="NCBI Taxonomy" id="885957"/>
    <lineage>
        <taxon>Bacteria</taxon>
        <taxon>Pseudomonadati</taxon>
        <taxon>Thermodesulfobacteriota</taxon>
        <taxon>Desulfobacteria</taxon>
        <taxon>Desulfobacterales</taxon>
        <taxon>Desulfosarcinaceae</taxon>
        <taxon>Desulfosarcina</taxon>
    </lineage>
</organism>
<dbReference type="GO" id="GO:0009055">
    <property type="term" value="F:electron transfer activity"/>
    <property type="evidence" value="ECO:0007669"/>
    <property type="project" value="UniProtKB-UniRule"/>
</dbReference>
<dbReference type="InterPro" id="IPR008254">
    <property type="entry name" value="Flavodoxin/NO_synth"/>
</dbReference>
<comment type="cofactor">
    <cofactor evidence="1 8">
        <name>FMN</name>
        <dbReference type="ChEBI" id="CHEBI:58210"/>
    </cofactor>
</comment>
<dbReference type="InterPro" id="IPR050619">
    <property type="entry name" value="Flavodoxin"/>
</dbReference>
<sequence length="149" mass="16112">MKKALIIYGSTTGNTEDMAGMVKAEFEQADFEVEVKEVTQAAVADLTADHDLILLGCPAYGDDEIELQEDFAEFYEKLNGIQLNGKPFAVFAPGDSTYEHFCGSVDMLEDKMNDLGGKMVNDGLKIDGDPTDAEGEIETWVESTAASVG</sequence>
<evidence type="ECO:0000313" key="10">
    <source>
        <dbReference type="EMBL" id="BBO84064.1"/>
    </source>
</evidence>
<evidence type="ECO:0000256" key="6">
    <source>
        <dbReference type="ARBA" id="ARBA00022643"/>
    </source>
</evidence>
<dbReference type="InterPro" id="IPR010087">
    <property type="entry name" value="Flav_short"/>
</dbReference>
<dbReference type="PROSITE" id="PS50902">
    <property type="entry name" value="FLAVODOXIN_LIKE"/>
    <property type="match status" value="1"/>
</dbReference>
<evidence type="ECO:0000256" key="3">
    <source>
        <dbReference type="ARBA" id="ARBA00017869"/>
    </source>
</evidence>
<dbReference type="PANTHER" id="PTHR42809:SF1">
    <property type="entry name" value="FLAVODOXIN 1"/>
    <property type="match status" value="1"/>
</dbReference>
<keyword evidence="7 8" id="KW-0249">Electron transport</keyword>
<proteinExistence type="inferred from homology"/>
<comment type="function">
    <text evidence="8">Low-potential electron donor to a number of redox enzymes.</text>
</comment>
<dbReference type="Pfam" id="PF00258">
    <property type="entry name" value="Flavodoxin_1"/>
    <property type="match status" value="1"/>
</dbReference>
<dbReference type="PRINTS" id="PR00369">
    <property type="entry name" value="FLAVODOXIN"/>
</dbReference>
<dbReference type="EMBL" id="AP021876">
    <property type="protein sequence ID" value="BBO84064.1"/>
    <property type="molecule type" value="Genomic_DNA"/>
</dbReference>
<dbReference type="PROSITE" id="PS00201">
    <property type="entry name" value="FLAVODOXIN"/>
    <property type="match status" value="1"/>
</dbReference>
<keyword evidence="6 8" id="KW-0288">FMN</keyword>
<gene>
    <name evidence="10" type="ORF">DSCO28_46300</name>
</gene>
<feature type="domain" description="Flavodoxin-like" evidence="9">
    <location>
        <begin position="4"/>
        <end position="145"/>
    </location>
</feature>
<comment type="similarity">
    <text evidence="2 8">Belongs to the flavodoxin family.</text>
</comment>
<dbReference type="NCBIfam" id="TIGR01753">
    <property type="entry name" value="flav_short"/>
    <property type="match status" value="1"/>
</dbReference>
<dbReference type="SUPFAM" id="SSF52218">
    <property type="entry name" value="Flavoproteins"/>
    <property type="match status" value="1"/>
</dbReference>
<dbReference type="KEGG" id="dov:DSCO28_46300"/>
<evidence type="ECO:0000256" key="8">
    <source>
        <dbReference type="RuleBase" id="RU367037"/>
    </source>
</evidence>
<dbReference type="RefSeq" id="WP_155324101.1">
    <property type="nucleotide sequence ID" value="NZ_AP021876.1"/>
</dbReference>
<accession>A0A5K7ZV59</accession>
<evidence type="ECO:0000256" key="7">
    <source>
        <dbReference type="ARBA" id="ARBA00022982"/>
    </source>
</evidence>
<dbReference type="InterPro" id="IPR001226">
    <property type="entry name" value="Flavodoxin_CS"/>
</dbReference>
<dbReference type="Gene3D" id="3.40.50.360">
    <property type="match status" value="1"/>
</dbReference>
<evidence type="ECO:0000256" key="2">
    <source>
        <dbReference type="ARBA" id="ARBA00005267"/>
    </source>
</evidence>
<dbReference type="InterPro" id="IPR001094">
    <property type="entry name" value="Flavdoxin-like"/>
</dbReference>
<dbReference type="AlphaFoldDB" id="A0A5K7ZV59"/>
<evidence type="ECO:0000313" key="11">
    <source>
        <dbReference type="Proteomes" id="UP000425960"/>
    </source>
</evidence>
<reference evidence="10 11" key="1">
    <citation type="submission" date="2019-11" db="EMBL/GenBank/DDBJ databases">
        <title>Comparative genomics of hydrocarbon-degrading Desulfosarcina strains.</title>
        <authorList>
            <person name="Watanabe M."/>
            <person name="Kojima H."/>
            <person name="Fukui M."/>
        </authorList>
    </citation>
    <scope>NUCLEOTIDE SEQUENCE [LARGE SCALE GENOMIC DNA]</scope>
    <source>
        <strain evidence="10 11">28bB2T</strain>
    </source>
</reference>
<evidence type="ECO:0000256" key="5">
    <source>
        <dbReference type="ARBA" id="ARBA00022630"/>
    </source>
</evidence>
<protein>
    <recommendedName>
        <fullName evidence="3 8">Flavodoxin</fullName>
    </recommendedName>
</protein>
<name>A0A5K7ZV59_9BACT</name>
<evidence type="ECO:0000259" key="9">
    <source>
        <dbReference type="PROSITE" id="PS50902"/>
    </source>
</evidence>
<dbReference type="Proteomes" id="UP000425960">
    <property type="component" value="Chromosome"/>
</dbReference>
<dbReference type="InterPro" id="IPR029039">
    <property type="entry name" value="Flavoprotein-like_sf"/>
</dbReference>